<proteinExistence type="predicted"/>
<protein>
    <submittedName>
        <fullName evidence="2">ULP PROTEASE domain-containing protein</fullName>
    </submittedName>
</protein>
<dbReference type="Proteomes" id="UP000478052">
    <property type="component" value="Unassembled WGS sequence"/>
</dbReference>
<reference evidence="2 3" key="1">
    <citation type="submission" date="2019-08" db="EMBL/GenBank/DDBJ databases">
        <title>Whole genome of Aphis craccivora.</title>
        <authorList>
            <person name="Voronova N.V."/>
            <person name="Shulinski R.S."/>
            <person name="Bandarenka Y.V."/>
            <person name="Zhorov D.G."/>
            <person name="Warner D."/>
        </authorList>
    </citation>
    <scope>NUCLEOTIDE SEQUENCE [LARGE SCALE GENOMIC DNA]</scope>
    <source>
        <strain evidence="2">180601</strain>
        <tissue evidence="2">Whole Body</tissue>
    </source>
</reference>
<sequence length="126" mass="14033">MGKEISQKFLAINILKQKKVGEKKRNNTNISNPPSTSSTTTAHENNLSPKVLDDIESVVFLECDNEAMFTVDEPISNDVAVNDLSKPLSENCLMKSVSTPGSHKSPFRQLVQSIDLYQNMGHNYHI</sequence>
<dbReference type="GO" id="GO:0006508">
    <property type="term" value="P:proteolysis"/>
    <property type="evidence" value="ECO:0007669"/>
    <property type="project" value="UniProtKB-KW"/>
</dbReference>
<feature type="region of interest" description="Disordered" evidence="1">
    <location>
        <begin position="20"/>
        <end position="48"/>
    </location>
</feature>
<keyword evidence="2" id="KW-0378">Hydrolase</keyword>
<accession>A0A6G0Y0B7</accession>
<dbReference type="AlphaFoldDB" id="A0A6G0Y0B7"/>
<gene>
    <name evidence="2" type="ORF">FWK35_00017229</name>
</gene>
<evidence type="ECO:0000313" key="2">
    <source>
        <dbReference type="EMBL" id="KAF0746499.1"/>
    </source>
</evidence>
<comment type="caution">
    <text evidence="2">The sequence shown here is derived from an EMBL/GenBank/DDBJ whole genome shotgun (WGS) entry which is preliminary data.</text>
</comment>
<evidence type="ECO:0000313" key="3">
    <source>
        <dbReference type="Proteomes" id="UP000478052"/>
    </source>
</evidence>
<keyword evidence="2" id="KW-0645">Protease</keyword>
<feature type="compositionally biased region" description="Low complexity" evidence="1">
    <location>
        <begin position="27"/>
        <end position="41"/>
    </location>
</feature>
<keyword evidence="3" id="KW-1185">Reference proteome</keyword>
<evidence type="ECO:0000256" key="1">
    <source>
        <dbReference type="SAM" id="MobiDB-lite"/>
    </source>
</evidence>
<name>A0A6G0Y0B7_APHCR</name>
<dbReference type="EMBL" id="VUJU01007188">
    <property type="protein sequence ID" value="KAF0746499.1"/>
    <property type="molecule type" value="Genomic_DNA"/>
</dbReference>
<organism evidence="2 3">
    <name type="scientific">Aphis craccivora</name>
    <name type="common">Cowpea aphid</name>
    <dbReference type="NCBI Taxonomy" id="307492"/>
    <lineage>
        <taxon>Eukaryota</taxon>
        <taxon>Metazoa</taxon>
        <taxon>Ecdysozoa</taxon>
        <taxon>Arthropoda</taxon>
        <taxon>Hexapoda</taxon>
        <taxon>Insecta</taxon>
        <taxon>Pterygota</taxon>
        <taxon>Neoptera</taxon>
        <taxon>Paraneoptera</taxon>
        <taxon>Hemiptera</taxon>
        <taxon>Sternorrhyncha</taxon>
        <taxon>Aphidomorpha</taxon>
        <taxon>Aphidoidea</taxon>
        <taxon>Aphididae</taxon>
        <taxon>Aphidini</taxon>
        <taxon>Aphis</taxon>
        <taxon>Aphis</taxon>
    </lineage>
</organism>
<dbReference type="GO" id="GO:0008233">
    <property type="term" value="F:peptidase activity"/>
    <property type="evidence" value="ECO:0007669"/>
    <property type="project" value="UniProtKB-KW"/>
</dbReference>